<organism evidence="2 3">
    <name type="scientific">Candidatus Uhrbacteria bacterium CG_4_9_14_3_um_filter_36_7</name>
    <dbReference type="NCBI Taxonomy" id="1975033"/>
    <lineage>
        <taxon>Bacteria</taxon>
        <taxon>Candidatus Uhriibacteriota</taxon>
    </lineage>
</organism>
<accession>A0A2M7XFZ0</accession>
<keyword evidence="1" id="KW-1133">Transmembrane helix</keyword>
<name>A0A2M7XFZ0_9BACT</name>
<feature type="transmembrane region" description="Helical" evidence="1">
    <location>
        <begin position="46"/>
        <end position="67"/>
    </location>
</feature>
<evidence type="ECO:0000256" key="1">
    <source>
        <dbReference type="SAM" id="Phobius"/>
    </source>
</evidence>
<dbReference type="EMBL" id="PFWS01000054">
    <property type="protein sequence ID" value="PJA46788.1"/>
    <property type="molecule type" value="Genomic_DNA"/>
</dbReference>
<gene>
    <name evidence="2" type="ORF">CO172_03560</name>
</gene>
<keyword evidence="1" id="KW-0812">Transmembrane</keyword>
<comment type="caution">
    <text evidence="2">The sequence shown here is derived from an EMBL/GenBank/DDBJ whole genome shotgun (WGS) entry which is preliminary data.</text>
</comment>
<dbReference type="Proteomes" id="UP000229749">
    <property type="component" value="Unassembled WGS sequence"/>
</dbReference>
<feature type="transmembrane region" description="Helical" evidence="1">
    <location>
        <begin position="87"/>
        <end position="117"/>
    </location>
</feature>
<reference evidence="3" key="1">
    <citation type="submission" date="2017-09" db="EMBL/GenBank/DDBJ databases">
        <title>Depth-based differentiation of microbial function through sediment-hosted aquifers and enrichment of novel symbionts in the deep terrestrial subsurface.</title>
        <authorList>
            <person name="Probst A.J."/>
            <person name="Ladd B."/>
            <person name="Jarett J.K."/>
            <person name="Geller-Mcgrath D.E."/>
            <person name="Sieber C.M.K."/>
            <person name="Emerson J.B."/>
            <person name="Anantharaman K."/>
            <person name="Thomas B.C."/>
            <person name="Malmstrom R."/>
            <person name="Stieglmeier M."/>
            <person name="Klingl A."/>
            <person name="Woyke T."/>
            <person name="Ryan C.M."/>
            <person name="Banfield J.F."/>
        </authorList>
    </citation>
    <scope>NUCLEOTIDE SEQUENCE [LARGE SCALE GENOMIC DNA]</scope>
</reference>
<proteinExistence type="predicted"/>
<dbReference type="AlphaFoldDB" id="A0A2M7XFZ0"/>
<feature type="transmembrane region" description="Helical" evidence="1">
    <location>
        <begin position="12"/>
        <end position="34"/>
    </location>
</feature>
<protein>
    <submittedName>
        <fullName evidence="2">Uncharacterized protein</fullName>
    </submittedName>
</protein>
<keyword evidence="1" id="KW-0472">Membrane</keyword>
<evidence type="ECO:0000313" key="3">
    <source>
        <dbReference type="Proteomes" id="UP000229749"/>
    </source>
</evidence>
<sequence length="144" mass="16615">MNIDQDIFFPFFALIIFLFYWIFGGVFFAILALLRLRRIYKVRFSCLFTFTSIGCALAATWTGKYWIQNPESVCVQRAVSLINPFVSFFTCSFFTFIVAVLVWAIVLVVIGSLFLLVSRTDEETWLGHILHLIKKSSSSEDEEI</sequence>
<evidence type="ECO:0000313" key="2">
    <source>
        <dbReference type="EMBL" id="PJA46788.1"/>
    </source>
</evidence>